<proteinExistence type="inferred from homology"/>
<dbReference type="InterPro" id="IPR011009">
    <property type="entry name" value="Kinase-like_dom_sf"/>
</dbReference>
<evidence type="ECO:0000313" key="12">
    <source>
        <dbReference type="WBParaSite" id="ASIM_0000135701-mRNA-1"/>
    </source>
</evidence>
<dbReference type="InterPro" id="IPR008271">
    <property type="entry name" value="Ser/Thr_kinase_AS"/>
</dbReference>
<evidence type="ECO:0000256" key="3">
    <source>
        <dbReference type="ARBA" id="ARBA00022741"/>
    </source>
</evidence>
<feature type="compositionally biased region" description="Polar residues" evidence="8">
    <location>
        <begin position="1"/>
        <end position="42"/>
    </location>
</feature>
<reference evidence="12" key="1">
    <citation type="submission" date="2017-02" db="UniProtKB">
        <authorList>
            <consortium name="WormBaseParasite"/>
        </authorList>
    </citation>
    <scope>IDENTIFICATION</scope>
</reference>
<feature type="binding site" evidence="6">
    <location>
        <position position="122"/>
    </location>
    <ligand>
        <name>ATP</name>
        <dbReference type="ChEBI" id="CHEBI:30616"/>
    </ligand>
</feature>
<dbReference type="GO" id="GO:0034501">
    <property type="term" value="P:protein localization to kinetochore"/>
    <property type="evidence" value="ECO:0007669"/>
    <property type="project" value="TreeGrafter"/>
</dbReference>
<dbReference type="GO" id="GO:0007094">
    <property type="term" value="P:mitotic spindle assembly checkpoint signaling"/>
    <property type="evidence" value="ECO:0007669"/>
    <property type="project" value="TreeGrafter"/>
</dbReference>
<dbReference type="FunFam" id="1.10.510.10:FF:000224">
    <property type="entry name" value="serine/threonine-protein kinase mph1 isoform X1"/>
    <property type="match status" value="1"/>
</dbReference>
<dbReference type="WBParaSite" id="ASIM_0000135701-mRNA-1">
    <property type="protein sequence ID" value="ASIM_0000135701-mRNA-1"/>
    <property type="gene ID" value="ASIM_0000135701"/>
</dbReference>
<dbReference type="GO" id="GO:0004674">
    <property type="term" value="F:protein serine/threonine kinase activity"/>
    <property type="evidence" value="ECO:0007669"/>
    <property type="project" value="UniProtKB-KW"/>
</dbReference>
<keyword evidence="1 7" id="KW-0723">Serine/threonine-protein kinase</keyword>
<evidence type="ECO:0000256" key="8">
    <source>
        <dbReference type="SAM" id="MobiDB-lite"/>
    </source>
</evidence>
<dbReference type="Gene3D" id="3.30.200.20">
    <property type="entry name" value="Phosphorylase Kinase, domain 1"/>
    <property type="match status" value="1"/>
</dbReference>
<dbReference type="InterPro" id="IPR000719">
    <property type="entry name" value="Prot_kinase_dom"/>
</dbReference>
<keyword evidence="3 6" id="KW-0547">Nucleotide-binding</keyword>
<dbReference type="EMBL" id="UYRR01001217">
    <property type="protein sequence ID" value="VDK18554.1"/>
    <property type="molecule type" value="Genomic_DNA"/>
</dbReference>
<dbReference type="GO" id="GO:0004712">
    <property type="term" value="F:protein serine/threonine/tyrosine kinase activity"/>
    <property type="evidence" value="ECO:0007669"/>
    <property type="project" value="TreeGrafter"/>
</dbReference>
<dbReference type="PROSITE" id="PS50011">
    <property type="entry name" value="PROTEIN_KINASE_DOM"/>
    <property type="match status" value="1"/>
</dbReference>
<dbReference type="PANTHER" id="PTHR22974:SF21">
    <property type="entry name" value="DUAL SPECIFICITY PROTEIN KINASE TTK"/>
    <property type="match status" value="1"/>
</dbReference>
<comment type="similarity">
    <text evidence="7">Belongs to the protein kinase superfamily.</text>
</comment>
<feature type="compositionally biased region" description="Polar residues" evidence="8">
    <location>
        <begin position="70"/>
        <end position="82"/>
    </location>
</feature>
<evidence type="ECO:0000256" key="5">
    <source>
        <dbReference type="ARBA" id="ARBA00022840"/>
    </source>
</evidence>
<keyword evidence="11" id="KW-1185">Reference proteome</keyword>
<evidence type="ECO:0000256" key="7">
    <source>
        <dbReference type="RuleBase" id="RU000304"/>
    </source>
</evidence>
<dbReference type="FunFam" id="3.30.200.20:FF:000131">
    <property type="entry name" value="Dual specificity protein kinase TTK"/>
    <property type="match status" value="1"/>
</dbReference>
<dbReference type="InterPro" id="IPR017441">
    <property type="entry name" value="Protein_kinase_ATP_BS"/>
</dbReference>
<protein>
    <submittedName>
        <fullName evidence="12">Dual specificity protein kinase TTK (inferred by orthology to a human protein)</fullName>
    </submittedName>
</protein>
<dbReference type="PROSITE" id="PS00107">
    <property type="entry name" value="PROTEIN_KINASE_ATP"/>
    <property type="match status" value="1"/>
</dbReference>
<dbReference type="SUPFAM" id="SSF56112">
    <property type="entry name" value="Protein kinase-like (PK-like)"/>
    <property type="match status" value="1"/>
</dbReference>
<dbReference type="CDD" id="cd14131">
    <property type="entry name" value="PKc_Mps1"/>
    <property type="match status" value="1"/>
</dbReference>
<dbReference type="GO" id="GO:0033316">
    <property type="term" value="P:meiotic spindle assembly checkpoint signaling"/>
    <property type="evidence" value="ECO:0007669"/>
    <property type="project" value="TreeGrafter"/>
</dbReference>
<evidence type="ECO:0000256" key="2">
    <source>
        <dbReference type="ARBA" id="ARBA00022679"/>
    </source>
</evidence>
<keyword evidence="4" id="KW-0418">Kinase</keyword>
<accession>A0A0M3J1F6</accession>
<feature type="compositionally biased region" description="Low complexity" evidence="8">
    <location>
        <begin position="50"/>
        <end position="59"/>
    </location>
</feature>
<dbReference type="OrthoDB" id="20524at2759"/>
<dbReference type="SMART" id="SM00220">
    <property type="entry name" value="S_TKc"/>
    <property type="match status" value="1"/>
</dbReference>
<feature type="domain" description="Protein kinase" evidence="9">
    <location>
        <begin position="93"/>
        <end position="388"/>
    </location>
</feature>
<dbReference type="PANTHER" id="PTHR22974">
    <property type="entry name" value="MIXED LINEAGE PROTEIN KINASE"/>
    <property type="match status" value="1"/>
</dbReference>
<evidence type="ECO:0000256" key="1">
    <source>
        <dbReference type="ARBA" id="ARBA00022527"/>
    </source>
</evidence>
<keyword evidence="5 6" id="KW-0067">ATP-binding</keyword>
<reference evidence="10 11" key="2">
    <citation type="submission" date="2018-11" db="EMBL/GenBank/DDBJ databases">
        <authorList>
            <consortium name="Pathogen Informatics"/>
        </authorList>
    </citation>
    <scope>NUCLEOTIDE SEQUENCE [LARGE SCALE GENOMIC DNA]</scope>
</reference>
<dbReference type="GO" id="GO:0000776">
    <property type="term" value="C:kinetochore"/>
    <property type="evidence" value="ECO:0007669"/>
    <property type="project" value="TreeGrafter"/>
</dbReference>
<keyword evidence="2" id="KW-0808">Transferase</keyword>
<evidence type="ECO:0000313" key="11">
    <source>
        <dbReference type="Proteomes" id="UP000267096"/>
    </source>
</evidence>
<dbReference type="Pfam" id="PF00069">
    <property type="entry name" value="Pkinase"/>
    <property type="match status" value="1"/>
</dbReference>
<dbReference type="Gene3D" id="1.10.510.10">
    <property type="entry name" value="Transferase(Phosphotransferase) domain 1"/>
    <property type="match status" value="1"/>
</dbReference>
<dbReference type="GO" id="GO:0005524">
    <property type="term" value="F:ATP binding"/>
    <property type="evidence" value="ECO:0007669"/>
    <property type="project" value="UniProtKB-UniRule"/>
</dbReference>
<name>A0A0M3J1F6_ANISI</name>
<organism evidence="12">
    <name type="scientific">Anisakis simplex</name>
    <name type="common">Herring worm</name>
    <dbReference type="NCBI Taxonomy" id="6269"/>
    <lineage>
        <taxon>Eukaryota</taxon>
        <taxon>Metazoa</taxon>
        <taxon>Ecdysozoa</taxon>
        <taxon>Nematoda</taxon>
        <taxon>Chromadorea</taxon>
        <taxon>Rhabditida</taxon>
        <taxon>Spirurina</taxon>
        <taxon>Ascaridomorpha</taxon>
        <taxon>Ascaridoidea</taxon>
        <taxon>Anisakidae</taxon>
        <taxon>Anisakis</taxon>
        <taxon>Anisakis simplex complex</taxon>
    </lineage>
</organism>
<dbReference type="GO" id="GO:0098813">
    <property type="term" value="P:nuclear chromosome segregation"/>
    <property type="evidence" value="ECO:0007669"/>
    <property type="project" value="UniProtKB-ARBA"/>
</dbReference>
<dbReference type="GO" id="GO:0005634">
    <property type="term" value="C:nucleus"/>
    <property type="evidence" value="ECO:0007669"/>
    <property type="project" value="TreeGrafter"/>
</dbReference>
<dbReference type="Proteomes" id="UP000267096">
    <property type="component" value="Unassembled WGS sequence"/>
</dbReference>
<dbReference type="InterPro" id="IPR027084">
    <property type="entry name" value="Mps1_cat"/>
</dbReference>
<evidence type="ECO:0000259" key="9">
    <source>
        <dbReference type="PROSITE" id="PS50011"/>
    </source>
</evidence>
<dbReference type="PROSITE" id="PS00108">
    <property type="entry name" value="PROTEIN_KINASE_ST"/>
    <property type="match status" value="1"/>
</dbReference>
<sequence>MLQTGTETDLSNQQKQCCSLPKQQSNEPSKNDANTLQRSIPNEFQRRAPVVVSRSSSDSRNVKKRSSSSHANNNRQKTSSVSGRHVCVNGHPYLLIDLLGKGGSSKVYQVLDETQKKCRAVKCVDLADADTATKEAYLNEIQLLIDLKDSGCVVQLFDQFVFIDHSNLYVFVSFVNCYDYSNKKTTNFSELRGNHLYMVMEKGDTDLSTFLKTRRSKIDHIFIRFYWSEMLKCVSAIHSKGVVHSDLKPANFLLIGGNLKLIDFGIASSIPSNRTSIMKDSQMGTLSYMPPEALAASTSLDGNNREVYKVQRKSDVWSLGCILYNMVYGRTPYQQFVSYVQKINAIVNIDIEFEQIDDPDLLDVMRKCLEKDPAKRATVEELQQHPYLKKGTESLDESLVYKDENYLLKIAEDLRSCTPRTSARKLRRLMQQKRSGASVDG</sequence>
<feature type="region of interest" description="Disordered" evidence="8">
    <location>
        <begin position="1"/>
        <end position="84"/>
    </location>
</feature>
<evidence type="ECO:0000256" key="6">
    <source>
        <dbReference type="PROSITE-ProRule" id="PRU10141"/>
    </source>
</evidence>
<evidence type="ECO:0000313" key="10">
    <source>
        <dbReference type="EMBL" id="VDK18554.1"/>
    </source>
</evidence>
<dbReference type="AlphaFoldDB" id="A0A0M3J1F6"/>
<evidence type="ECO:0000256" key="4">
    <source>
        <dbReference type="ARBA" id="ARBA00022777"/>
    </source>
</evidence>
<gene>
    <name evidence="10" type="ORF">ASIM_LOCUS1240</name>
</gene>